<keyword evidence="4" id="KW-0547">Nucleotide-binding</keyword>
<dbReference type="PROSITE" id="PS50893">
    <property type="entry name" value="ABC_TRANSPORTER_2"/>
    <property type="match status" value="1"/>
</dbReference>
<evidence type="ECO:0000256" key="4">
    <source>
        <dbReference type="ARBA" id="ARBA00022741"/>
    </source>
</evidence>
<evidence type="ECO:0000313" key="10">
    <source>
        <dbReference type="EMBL" id="CAD8829435.1"/>
    </source>
</evidence>
<dbReference type="PANTHER" id="PTHR48041">
    <property type="entry name" value="ABC TRANSPORTER G FAMILY MEMBER 28"/>
    <property type="match status" value="1"/>
</dbReference>
<sequence>MSRSQLNDTLLMDDLEACQGSALDLKRVTYDVPGKPHRRTLLSNITCSFPAGKPTAIMGASGSGKTTLLTLLRGLRSPGAALSGEILCGGDKVTPTLMRAVSSFVPQEGTFLAGLTVRESLGFAAELRLSRKIKEIERTNRIENMLQSVRLTVCADTLVGDEQMGVRGISSGERKRLSIAMSLIGGFPRVLFIDEPTSGLDAASATNIVHLLRDLSARGVTVLCSIHQPSHQMLCAFEQLLLMQSGSTIFWGKVADVEEHFAAELAPTPRHTNPADHYLALLEQDESAWKKAWEAKHPVSVNSSSPKVARPVRVSWCAMSKSGLTAWEQVCILTRRNVMENFHNRKKFLKGLVVRLPTAISTGFIFRGFASHATQESIFPLHGVFLIVVQNVMIESFYGGALTFQQARGLLRREYYDGLYTALPFYIAYFAGFASMQVPWTLCSTVPIYLLVGFSLEYHRFALFATTVFVIILMTCIWGTCIGASTRDQTEARGRLVPAILLMSTFSGYVIPFQQIPWYFMPFYYLSPMQWGMAILRRTHFQGKEFVDCDSSVPASRRNCFATGEELLASEPSGAYSTTEMFGFCLLYILFFVVLNLYVVKKHVLDGRV</sequence>
<dbReference type="InterPro" id="IPR043926">
    <property type="entry name" value="ABCG_dom"/>
</dbReference>
<dbReference type="InterPro" id="IPR003439">
    <property type="entry name" value="ABC_transporter-like_ATP-bd"/>
</dbReference>
<feature type="domain" description="ABC transporter" evidence="9">
    <location>
        <begin position="23"/>
        <end position="270"/>
    </location>
</feature>
<dbReference type="Pfam" id="PF00005">
    <property type="entry name" value="ABC_tran"/>
    <property type="match status" value="1"/>
</dbReference>
<keyword evidence="5" id="KW-0067">ATP-binding</keyword>
<feature type="transmembrane region" description="Helical" evidence="8">
    <location>
        <begin position="425"/>
        <end position="449"/>
    </location>
</feature>
<keyword evidence="2" id="KW-0813">Transport</keyword>
<dbReference type="GO" id="GO:0016020">
    <property type="term" value="C:membrane"/>
    <property type="evidence" value="ECO:0007669"/>
    <property type="project" value="UniProtKB-SubCell"/>
</dbReference>
<dbReference type="InterPro" id="IPR017871">
    <property type="entry name" value="ABC_transporter-like_CS"/>
</dbReference>
<feature type="transmembrane region" description="Helical" evidence="8">
    <location>
        <begin position="352"/>
        <end position="370"/>
    </location>
</feature>
<name>A0A7S0ZQK2_NOCSC</name>
<evidence type="ECO:0000256" key="5">
    <source>
        <dbReference type="ARBA" id="ARBA00022840"/>
    </source>
</evidence>
<feature type="transmembrane region" description="Helical" evidence="8">
    <location>
        <begin position="382"/>
        <end position="404"/>
    </location>
</feature>
<evidence type="ECO:0000256" key="6">
    <source>
        <dbReference type="ARBA" id="ARBA00022989"/>
    </source>
</evidence>
<reference evidence="10" key="1">
    <citation type="submission" date="2021-01" db="EMBL/GenBank/DDBJ databases">
        <authorList>
            <person name="Corre E."/>
            <person name="Pelletier E."/>
            <person name="Niang G."/>
            <person name="Scheremetjew M."/>
            <person name="Finn R."/>
            <person name="Kale V."/>
            <person name="Holt S."/>
            <person name="Cochrane G."/>
            <person name="Meng A."/>
            <person name="Brown T."/>
            <person name="Cohen L."/>
        </authorList>
    </citation>
    <scope>NUCLEOTIDE SEQUENCE</scope>
</reference>
<gene>
    <name evidence="10" type="ORF">NSCI0253_LOCUS3781</name>
</gene>
<dbReference type="GO" id="GO:0016887">
    <property type="term" value="F:ATP hydrolysis activity"/>
    <property type="evidence" value="ECO:0007669"/>
    <property type="project" value="InterPro"/>
</dbReference>
<evidence type="ECO:0000256" key="3">
    <source>
        <dbReference type="ARBA" id="ARBA00022692"/>
    </source>
</evidence>
<dbReference type="GO" id="GO:0005524">
    <property type="term" value="F:ATP binding"/>
    <property type="evidence" value="ECO:0007669"/>
    <property type="project" value="UniProtKB-KW"/>
</dbReference>
<feature type="transmembrane region" description="Helical" evidence="8">
    <location>
        <begin position="461"/>
        <end position="484"/>
    </location>
</feature>
<dbReference type="EMBL" id="HBFQ01005348">
    <property type="protein sequence ID" value="CAD8829435.1"/>
    <property type="molecule type" value="Transcribed_RNA"/>
</dbReference>
<dbReference type="Gene3D" id="3.40.50.300">
    <property type="entry name" value="P-loop containing nucleotide triphosphate hydrolases"/>
    <property type="match status" value="1"/>
</dbReference>
<comment type="subcellular location">
    <subcellularLocation>
        <location evidence="1">Membrane</location>
        <topology evidence="1">Multi-pass membrane protein</topology>
    </subcellularLocation>
</comment>
<organism evidence="10">
    <name type="scientific">Noctiluca scintillans</name>
    <name type="common">Sea sparkle</name>
    <name type="synonym">Red tide dinoflagellate</name>
    <dbReference type="NCBI Taxonomy" id="2966"/>
    <lineage>
        <taxon>Eukaryota</taxon>
        <taxon>Sar</taxon>
        <taxon>Alveolata</taxon>
        <taxon>Dinophyceae</taxon>
        <taxon>Noctilucales</taxon>
        <taxon>Noctilucaceae</taxon>
        <taxon>Noctiluca</taxon>
    </lineage>
</organism>
<keyword evidence="7 8" id="KW-0472">Membrane</keyword>
<evidence type="ECO:0000256" key="7">
    <source>
        <dbReference type="ARBA" id="ARBA00023136"/>
    </source>
</evidence>
<keyword evidence="6 8" id="KW-1133">Transmembrane helix</keyword>
<feature type="transmembrane region" description="Helical" evidence="8">
    <location>
        <begin position="496"/>
        <end position="520"/>
    </location>
</feature>
<dbReference type="GO" id="GO:0140359">
    <property type="term" value="F:ABC-type transporter activity"/>
    <property type="evidence" value="ECO:0007669"/>
    <property type="project" value="InterPro"/>
</dbReference>
<dbReference type="PROSITE" id="PS00211">
    <property type="entry name" value="ABC_TRANSPORTER_1"/>
    <property type="match status" value="1"/>
</dbReference>
<dbReference type="AlphaFoldDB" id="A0A7S0ZQK2"/>
<accession>A0A7S0ZQK2</accession>
<dbReference type="InterPro" id="IPR050352">
    <property type="entry name" value="ABCG_transporters"/>
</dbReference>
<feature type="transmembrane region" description="Helical" evidence="8">
    <location>
        <begin position="581"/>
        <end position="600"/>
    </location>
</feature>
<dbReference type="SUPFAM" id="SSF52540">
    <property type="entry name" value="P-loop containing nucleoside triphosphate hydrolases"/>
    <property type="match status" value="1"/>
</dbReference>
<dbReference type="InterPro" id="IPR003593">
    <property type="entry name" value="AAA+_ATPase"/>
</dbReference>
<evidence type="ECO:0000256" key="1">
    <source>
        <dbReference type="ARBA" id="ARBA00004141"/>
    </source>
</evidence>
<dbReference type="Pfam" id="PF01061">
    <property type="entry name" value="ABC2_membrane"/>
    <property type="match status" value="1"/>
</dbReference>
<dbReference type="SMART" id="SM00382">
    <property type="entry name" value="AAA"/>
    <property type="match status" value="1"/>
</dbReference>
<proteinExistence type="predicted"/>
<dbReference type="InterPro" id="IPR027417">
    <property type="entry name" value="P-loop_NTPase"/>
</dbReference>
<evidence type="ECO:0000259" key="9">
    <source>
        <dbReference type="PROSITE" id="PS50893"/>
    </source>
</evidence>
<dbReference type="InterPro" id="IPR013525">
    <property type="entry name" value="ABC2_TM"/>
</dbReference>
<dbReference type="Pfam" id="PF19055">
    <property type="entry name" value="ABC2_membrane_7"/>
    <property type="match status" value="1"/>
</dbReference>
<keyword evidence="3 8" id="KW-0812">Transmembrane</keyword>
<dbReference type="PANTHER" id="PTHR48041:SF139">
    <property type="entry name" value="PROTEIN SCARLET"/>
    <property type="match status" value="1"/>
</dbReference>
<protein>
    <recommendedName>
        <fullName evidence="9">ABC transporter domain-containing protein</fullName>
    </recommendedName>
</protein>
<evidence type="ECO:0000256" key="8">
    <source>
        <dbReference type="SAM" id="Phobius"/>
    </source>
</evidence>
<evidence type="ECO:0000256" key="2">
    <source>
        <dbReference type="ARBA" id="ARBA00022448"/>
    </source>
</evidence>